<dbReference type="Pfam" id="PF00583">
    <property type="entry name" value="Acetyltransf_1"/>
    <property type="match status" value="1"/>
</dbReference>
<dbReference type="SUPFAM" id="SSF55729">
    <property type="entry name" value="Acyl-CoA N-acyltransferases (Nat)"/>
    <property type="match status" value="1"/>
</dbReference>
<dbReference type="InterPro" id="IPR000182">
    <property type="entry name" value="GNAT_dom"/>
</dbReference>
<dbReference type="GO" id="GO:0016746">
    <property type="term" value="F:acyltransferase activity"/>
    <property type="evidence" value="ECO:0007669"/>
    <property type="project" value="UniProtKB-KW"/>
</dbReference>
<organism evidence="2 3">
    <name type="scientific">Raoultella planticola</name>
    <name type="common">Klebsiella planticola</name>
    <dbReference type="NCBI Taxonomy" id="575"/>
    <lineage>
        <taxon>Bacteria</taxon>
        <taxon>Pseudomonadati</taxon>
        <taxon>Pseudomonadota</taxon>
        <taxon>Gammaproteobacteria</taxon>
        <taxon>Enterobacterales</taxon>
        <taxon>Enterobacteriaceae</taxon>
        <taxon>Klebsiella/Raoultella group</taxon>
        <taxon>Raoultella</taxon>
    </lineage>
</organism>
<dbReference type="PROSITE" id="PS51186">
    <property type="entry name" value="GNAT"/>
    <property type="match status" value="1"/>
</dbReference>
<feature type="domain" description="N-acetyltransferase" evidence="1">
    <location>
        <begin position="2"/>
        <end position="160"/>
    </location>
</feature>
<keyword evidence="2" id="KW-0012">Acyltransferase</keyword>
<keyword evidence="2" id="KW-0808">Transferase</keyword>
<evidence type="ECO:0000313" key="3">
    <source>
        <dbReference type="Proteomes" id="UP001293169"/>
    </source>
</evidence>
<accession>A0ABU5M174</accession>
<evidence type="ECO:0000259" key="1">
    <source>
        <dbReference type="PROSITE" id="PS51186"/>
    </source>
</evidence>
<dbReference type="RefSeq" id="WP_318328108.1">
    <property type="nucleotide sequence ID" value="NZ_JAWQIZ010000003.1"/>
</dbReference>
<dbReference type="EMBL" id="JAXUDK010000005">
    <property type="protein sequence ID" value="MDZ7465941.1"/>
    <property type="molecule type" value="Genomic_DNA"/>
</dbReference>
<reference evidence="2 3" key="1">
    <citation type="submission" date="2023-12" db="EMBL/GenBank/DDBJ databases">
        <title>N/s.</title>
        <authorList>
            <person name="Dale J."/>
        </authorList>
    </citation>
    <scope>NUCLEOTIDE SEQUENCE [LARGE SCALE GENOMIC DNA]</scope>
    <source>
        <strain evidence="2 3">2023EL-01226</strain>
    </source>
</reference>
<gene>
    <name evidence="2" type="ORF">U5E74_09745</name>
</gene>
<comment type="caution">
    <text evidence="2">The sequence shown here is derived from an EMBL/GenBank/DDBJ whole genome shotgun (WGS) entry which is preliminary data.</text>
</comment>
<dbReference type="Gene3D" id="3.40.630.30">
    <property type="match status" value="1"/>
</dbReference>
<dbReference type="InterPro" id="IPR016181">
    <property type="entry name" value="Acyl_CoA_acyltransferase"/>
</dbReference>
<protein>
    <submittedName>
        <fullName evidence="2">GNAT family N-acetyltransferase</fullName>
        <ecNumber evidence="2">2.3.1.-</ecNumber>
    </submittedName>
</protein>
<dbReference type="Proteomes" id="UP001293169">
    <property type="component" value="Unassembled WGS sequence"/>
</dbReference>
<keyword evidence="3" id="KW-1185">Reference proteome</keyword>
<name>A0ABU5M174_RAOPL</name>
<evidence type="ECO:0000313" key="2">
    <source>
        <dbReference type="EMBL" id="MDZ7465941.1"/>
    </source>
</evidence>
<dbReference type="EC" id="2.3.1.-" evidence="2"/>
<sequence length="160" mass="18344">MIMLRPMGEEEYPAYLEYFIADYAREIAANYRLSAEDSLARAKREIAEDLPEGVNTPGQVLLCLFNQADHCDEHVGYLWYKPDTATQTVFIFDFYIFNACQGQGQGLGTQALRAFEREMREQGIEQIRLRVAGDNQRARHVYESAGFWVTGINMSRTLSD</sequence>
<proteinExistence type="predicted"/>